<keyword evidence="2" id="KW-1185">Reference proteome</keyword>
<proteinExistence type="predicted"/>
<evidence type="ECO:0000313" key="1">
    <source>
        <dbReference type="EMBL" id="MBC8579423.1"/>
    </source>
</evidence>
<organism evidence="1 2">
    <name type="scientific">Zhenhengia yiwuensis</name>
    <dbReference type="NCBI Taxonomy" id="2763666"/>
    <lineage>
        <taxon>Bacteria</taxon>
        <taxon>Bacillati</taxon>
        <taxon>Bacillota</taxon>
        <taxon>Clostridia</taxon>
        <taxon>Lachnospirales</taxon>
        <taxon>Lachnospiraceae</taxon>
        <taxon>Zhenhengia</taxon>
    </lineage>
</organism>
<protein>
    <submittedName>
        <fullName evidence="1">ATPase</fullName>
    </submittedName>
</protein>
<evidence type="ECO:0000313" key="2">
    <source>
        <dbReference type="Proteomes" id="UP000655830"/>
    </source>
</evidence>
<comment type="caution">
    <text evidence="1">The sequence shown here is derived from an EMBL/GenBank/DDBJ whole genome shotgun (WGS) entry which is preliminary data.</text>
</comment>
<name>A0A926EJX1_9FIRM</name>
<dbReference type="EMBL" id="JACRSY010000010">
    <property type="protein sequence ID" value="MBC8579423.1"/>
    <property type="molecule type" value="Genomic_DNA"/>
</dbReference>
<accession>A0A926EJX1</accession>
<gene>
    <name evidence="1" type="ORF">H8718_07765</name>
</gene>
<dbReference type="Proteomes" id="UP000655830">
    <property type="component" value="Unassembled WGS sequence"/>
</dbReference>
<dbReference type="AlphaFoldDB" id="A0A926EJX1"/>
<sequence>MEYTKETEIMSLLDQMEELLEEGKTSFITSKVSIDRDEFFEYIKDIRMKLPTELQQSVWIVEERNKILAEAQGEAKLIIQEAQETLQKMIEQHEITKYAEDRAQMILENARKDSREIRIGAIEYANETVKVVEQQLKLTLESIHKEAQNFENYITNELRILYDHRQELKEMIHPQPVMEERE</sequence>
<reference evidence="1" key="1">
    <citation type="submission" date="2020-08" db="EMBL/GenBank/DDBJ databases">
        <title>Genome public.</title>
        <authorList>
            <person name="Liu C."/>
            <person name="Sun Q."/>
        </authorList>
    </citation>
    <scope>NUCLEOTIDE SEQUENCE</scope>
    <source>
        <strain evidence="1">NSJ-12</strain>
    </source>
</reference>
<dbReference type="RefSeq" id="WP_177672201.1">
    <property type="nucleotide sequence ID" value="NZ_JACRSY010000010.1"/>
</dbReference>